<evidence type="ECO:0000313" key="3">
    <source>
        <dbReference type="Proteomes" id="UP000299102"/>
    </source>
</evidence>
<organism evidence="2 3">
    <name type="scientific">Eumeta variegata</name>
    <name type="common">Bagworm moth</name>
    <name type="synonym">Eumeta japonica</name>
    <dbReference type="NCBI Taxonomy" id="151549"/>
    <lineage>
        <taxon>Eukaryota</taxon>
        <taxon>Metazoa</taxon>
        <taxon>Ecdysozoa</taxon>
        <taxon>Arthropoda</taxon>
        <taxon>Hexapoda</taxon>
        <taxon>Insecta</taxon>
        <taxon>Pterygota</taxon>
        <taxon>Neoptera</taxon>
        <taxon>Endopterygota</taxon>
        <taxon>Lepidoptera</taxon>
        <taxon>Glossata</taxon>
        <taxon>Ditrysia</taxon>
        <taxon>Tineoidea</taxon>
        <taxon>Psychidae</taxon>
        <taxon>Oiketicinae</taxon>
        <taxon>Eumeta</taxon>
    </lineage>
</organism>
<feature type="region of interest" description="Disordered" evidence="1">
    <location>
        <begin position="1"/>
        <end position="56"/>
    </location>
</feature>
<dbReference type="EMBL" id="BGZK01000080">
    <property type="protein sequence ID" value="GBP16526.1"/>
    <property type="molecule type" value="Genomic_DNA"/>
</dbReference>
<accession>A0A4C1TRL4</accession>
<dbReference type="AlphaFoldDB" id="A0A4C1TRL4"/>
<evidence type="ECO:0000256" key="1">
    <source>
        <dbReference type="SAM" id="MobiDB-lite"/>
    </source>
</evidence>
<proteinExistence type="predicted"/>
<evidence type="ECO:0000313" key="2">
    <source>
        <dbReference type="EMBL" id="GBP16526.1"/>
    </source>
</evidence>
<keyword evidence="3" id="KW-1185">Reference proteome</keyword>
<protein>
    <submittedName>
        <fullName evidence="2">Uncharacterized protein</fullName>
    </submittedName>
</protein>
<reference evidence="2 3" key="1">
    <citation type="journal article" date="2019" name="Commun. Biol.">
        <title>The bagworm genome reveals a unique fibroin gene that provides high tensile strength.</title>
        <authorList>
            <person name="Kono N."/>
            <person name="Nakamura H."/>
            <person name="Ohtoshi R."/>
            <person name="Tomita M."/>
            <person name="Numata K."/>
            <person name="Arakawa K."/>
        </authorList>
    </citation>
    <scope>NUCLEOTIDE SEQUENCE [LARGE SCALE GENOMIC DNA]</scope>
</reference>
<dbReference type="Proteomes" id="UP000299102">
    <property type="component" value="Unassembled WGS sequence"/>
</dbReference>
<gene>
    <name evidence="2" type="ORF">EVAR_19326_1</name>
</gene>
<name>A0A4C1TRL4_EUMVA</name>
<feature type="compositionally biased region" description="Basic and acidic residues" evidence="1">
    <location>
        <begin position="16"/>
        <end position="25"/>
    </location>
</feature>
<comment type="caution">
    <text evidence="2">The sequence shown here is derived from an EMBL/GenBank/DDBJ whole genome shotgun (WGS) entry which is preliminary data.</text>
</comment>
<sequence>MHRNGHPGARASGEVPRNKCRESGIGRESYPGTMAPNSAKGAIESARWPDERRTRTASNRALQTEVYYKERCVESLVVLPGANSCKQTATACTREACARRGRHENMGDPERAGVPLSRRRDQYSGNLNKDESLPFAPDNDCILLTYIELYFSGNEVRLSFPRLSLLRSDIEQNASCVVRNTL</sequence>